<gene>
    <name evidence="1" type="ORF">L6452_32549</name>
</gene>
<keyword evidence="2" id="KW-1185">Reference proteome</keyword>
<organism evidence="1 2">
    <name type="scientific">Arctium lappa</name>
    <name type="common">Greater burdock</name>
    <name type="synonym">Lappa major</name>
    <dbReference type="NCBI Taxonomy" id="4217"/>
    <lineage>
        <taxon>Eukaryota</taxon>
        <taxon>Viridiplantae</taxon>
        <taxon>Streptophyta</taxon>
        <taxon>Embryophyta</taxon>
        <taxon>Tracheophyta</taxon>
        <taxon>Spermatophyta</taxon>
        <taxon>Magnoliopsida</taxon>
        <taxon>eudicotyledons</taxon>
        <taxon>Gunneridae</taxon>
        <taxon>Pentapetalae</taxon>
        <taxon>asterids</taxon>
        <taxon>campanulids</taxon>
        <taxon>Asterales</taxon>
        <taxon>Asteraceae</taxon>
        <taxon>Carduoideae</taxon>
        <taxon>Cardueae</taxon>
        <taxon>Arctiinae</taxon>
        <taxon>Arctium</taxon>
    </lineage>
</organism>
<name>A0ACB8Z5A9_ARCLA</name>
<evidence type="ECO:0000313" key="1">
    <source>
        <dbReference type="EMBL" id="KAI3692727.1"/>
    </source>
</evidence>
<reference evidence="1 2" key="2">
    <citation type="journal article" date="2022" name="Mol. Ecol. Resour.">
        <title>The genomes of chicory, endive, great burdock and yacon provide insights into Asteraceae paleo-polyploidization history and plant inulin production.</title>
        <authorList>
            <person name="Fan W."/>
            <person name="Wang S."/>
            <person name="Wang H."/>
            <person name="Wang A."/>
            <person name="Jiang F."/>
            <person name="Liu H."/>
            <person name="Zhao H."/>
            <person name="Xu D."/>
            <person name="Zhang Y."/>
        </authorList>
    </citation>
    <scope>NUCLEOTIDE SEQUENCE [LARGE SCALE GENOMIC DNA]</scope>
    <source>
        <strain evidence="2">cv. Niubang</strain>
    </source>
</reference>
<accession>A0ACB8Z5A9</accession>
<dbReference type="EMBL" id="CM042057">
    <property type="protein sequence ID" value="KAI3692727.1"/>
    <property type="molecule type" value="Genomic_DNA"/>
</dbReference>
<evidence type="ECO:0000313" key="2">
    <source>
        <dbReference type="Proteomes" id="UP001055879"/>
    </source>
</evidence>
<sequence length="85" mass="9385">MHSSTSLLASLAQILQLYARFAVVQGAPFSEIFTIETSSSIAPSFATNSFALGLELRSEFPDPFSSEPVENQLNNTFFYAYIKIL</sequence>
<protein>
    <submittedName>
        <fullName evidence="1">Uncharacterized protein</fullName>
    </submittedName>
</protein>
<proteinExistence type="predicted"/>
<dbReference type="Proteomes" id="UP001055879">
    <property type="component" value="Linkage Group LG11"/>
</dbReference>
<reference evidence="2" key="1">
    <citation type="journal article" date="2022" name="Mol. Ecol. Resour.">
        <title>The genomes of chicory, endive, great burdock and yacon provide insights into Asteraceae palaeo-polyploidization history and plant inulin production.</title>
        <authorList>
            <person name="Fan W."/>
            <person name="Wang S."/>
            <person name="Wang H."/>
            <person name="Wang A."/>
            <person name="Jiang F."/>
            <person name="Liu H."/>
            <person name="Zhao H."/>
            <person name="Xu D."/>
            <person name="Zhang Y."/>
        </authorList>
    </citation>
    <scope>NUCLEOTIDE SEQUENCE [LARGE SCALE GENOMIC DNA]</scope>
    <source>
        <strain evidence="2">cv. Niubang</strain>
    </source>
</reference>
<comment type="caution">
    <text evidence="1">The sequence shown here is derived from an EMBL/GenBank/DDBJ whole genome shotgun (WGS) entry which is preliminary data.</text>
</comment>